<dbReference type="AlphaFoldDB" id="A0A084ERT6"/>
<evidence type="ECO:0000313" key="4">
    <source>
        <dbReference type="EMBL" id="KEZ20678.1"/>
    </source>
</evidence>
<accession>A0A084ERT6</accession>
<feature type="signal peptide" evidence="2">
    <location>
        <begin position="1"/>
        <end position="21"/>
    </location>
</feature>
<feature type="domain" description="DUF31" evidence="3">
    <location>
        <begin position="317"/>
        <end position="674"/>
    </location>
</feature>
<comment type="caution">
    <text evidence="4">The sequence shown here is derived from an EMBL/GenBank/DDBJ whole genome shotgun (WGS) entry which is preliminary data.</text>
</comment>
<dbReference type="InterPro" id="IPR022382">
    <property type="entry name" value="Mycoplasma_peptidase_DUF31"/>
</dbReference>
<keyword evidence="2" id="KW-0732">Signal</keyword>
<dbReference type="RefSeq" id="WP_036431431.1">
    <property type="nucleotide sequence ID" value="NZ_JFDO01000004.1"/>
</dbReference>
<evidence type="ECO:0000256" key="2">
    <source>
        <dbReference type="SAM" id="SignalP"/>
    </source>
</evidence>
<evidence type="ECO:0000313" key="5">
    <source>
        <dbReference type="Proteomes" id="UP000028533"/>
    </source>
</evidence>
<evidence type="ECO:0000256" key="1">
    <source>
        <dbReference type="SAM" id="MobiDB-lite"/>
    </source>
</evidence>
<feature type="compositionally biased region" description="Polar residues" evidence="1">
    <location>
        <begin position="52"/>
        <end position="64"/>
    </location>
</feature>
<reference evidence="4 5" key="1">
    <citation type="submission" date="2014-02" db="EMBL/GenBank/DDBJ databases">
        <title>Genome sequence of Mycoplasma capricolum subsp. capricolum strain 14232.</title>
        <authorList>
            <person name="Sirand-Pugnet P."/>
            <person name="Breton M."/>
            <person name="Dordet-Frisoni E."/>
            <person name="Baranowski E."/>
            <person name="Barre A."/>
            <person name="Couture C."/>
            <person name="Dupuy V."/>
            <person name="Gaurivaud P."/>
            <person name="Jacob D."/>
            <person name="Lemaitre C."/>
            <person name="Manso-Silvan L."/>
            <person name="Nikolski M."/>
            <person name="Nouvel L.-X."/>
            <person name="Poumarat F."/>
            <person name="Tardy F."/>
            <person name="Thebault P."/>
            <person name="Theil S."/>
            <person name="Citti C."/>
            <person name="Thiaucourt F."/>
            <person name="Blanchard A."/>
        </authorList>
    </citation>
    <scope>NUCLEOTIDE SEQUENCE [LARGE SCALE GENOMIC DNA]</scope>
    <source>
        <strain evidence="4 5">14232</strain>
    </source>
</reference>
<dbReference type="Pfam" id="PF01732">
    <property type="entry name" value="Mycop_pep_DUF31"/>
    <property type="match status" value="1"/>
</dbReference>
<proteinExistence type="predicted"/>
<dbReference type="Proteomes" id="UP000028533">
    <property type="component" value="Unassembled WGS sequence"/>
</dbReference>
<dbReference type="PROSITE" id="PS51257">
    <property type="entry name" value="PROKAR_LIPOPROTEIN"/>
    <property type="match status" value="1"/>
</dbReference>
<protein>
    <recommendedName>
        <fullName evidence="3">DUF31 domain-containing protein</fullName>
    </recommendedName>
</protein>
<sequence length="729" mass="84542">MKKILSLISLFSLVTSSSLLVISCTNNYSSTNKIPTIPNANKKPETKPEIPNQRTPENVPNSSDIKPKDPKIPNNNTIRDDDQNNHSNNQLNPNYVPSNVAKLVYESNKIYESEKNPEYFKDSHLFSSDFLLNNSAYTISRSTNKFHTGTHNMNVFLKTGNYSNPVDFRSVYDSNTDNEFWKHTKNIGWYGDLGKTDEEKVAFYNDHLSVDGMVKQAYLEKFEAKNISFVKELNFDFNNLITKNPFGFLPSNLSQLFYYMNFESISKLFKINNIVKIRANFDDEKGEFEILISVKNNQNYYQKINQTNTKSLKKNLDFYQYIYDRSFSLLIGVKRWWQDQYRLQQDKIINDYKGGTVWVLDRIINKKLEEKGYWELLLATNIHVFSLNQAFDKSLYFQKESTKPYANSWTGSFFDYKNWSNSKQAEFMATRANKTLLDSNVISNVSNFEPTFKAEEQYLEATYYTPRYSVSGFKTDTPYTGQVYIEKFDESTRFGSTRNGGADFVILKLKIQKEKLKSILPKLDEIINTDKEKDWHIGLGKNELFTPLKTQFYAGYPVVSWNHGTKPLYEFKGNKSVGGIISTQNRYVKEGNFQSLWTKYNEVENKDWNSHHENWQKYTEPFIKEQHGMVKTVLTQHSSLFTRIEKNEDHKALDGGSSGSMAIDSSFNLIGINYLLTKDELHNTTTNAISLMQGQSTYENGFDGNIRTDFINKLKKDNLITVKLNPNKK</sequence>
<dbReference type="InterPro" id="IPR054816">
    <property type="entry name" value="Lipoprotein_mollicutes-type_CS"/>
</dbReference>
<dbReference type="NCBIfam" id="NF045843">
    <property type="entry name" value="MAG2960_Ser_prot"/>
    <property type="match status" value="1"/>
</dbReference>
<name>A0A084ERT6_MYCCA</name>
<feature type="chain" id="PRO_5001774648" description="DUF31 domain-containing protein" evidence="2">
    <location>
        <begin position="22"/>
        <end position="729"/>
    </location>
</feature>
<feature type="compositionally biased region" description="Low complexity" evidence="1">
    <location>
        <begin position="85"/>
        <end position="94"/>
    </location>
</feature>
<dbReference type="EMBL" id="JFDO01000004">
    <property type="protein sequence ID" value="KEZ20678.1"/>
    <property type="molecule type" value="Genomic_DNA"/>
</dbReference>
<evidence type="ECO:0000259" key="3">
    <source>
        <dbReference type="Pfam" id="PF01732"/>
    </source>
</evidence>
<organism evidence="4 5">
    <name type="scientific">Mycoplasma capricolum subsp. capricolum 14232</name>
    <dbReference type="NCBI Taxonomy" id="1188238"/>
    <lineage>
        <taxon>Bacteria</taxon>
        <taxon>Bacillati</taxon>
        <taxon>Mycoplasmatota</taxon>
        <taxon>Mollicutes</taxon>
        <taxon>Mycoplasmataceae</taxon>
        <taxon>Mycoplasma</taxon>
    </lineage>
</organism>
<dbReference type="NCBIfam" id="NF038029">
    <property type="entry name" value="LP_plasma"/>
    <property type="match status" value="1"/>
</dbReference>
<feature type="region of interest" description="Disordered" evidence="1">
    <location>
        <begin position="31"/>
        <end position="96"/>
    </location>
</feature>
<gene>
    <name evidence="4" type="ORF">MCAPa_2580</name>
</gene>